<dbReference type="SUPFAM" id="SSF53649">
    <property type="entry name" value="Alkaline phosphatase-like"/>
    <property type="match status" value="1"/>
</dbReference>
<evidence type="ECO:0000256" key="3">
    <source>
        <dbReference type="ARBA" id="ARBA00022801"/>
    </source>
</evidence>
<keyword evidence="8" id="KW-1185">Reference proteome</keyword>
<dbReference type="RefSeq" id="WP_382167837.1">
    <property type="nucleotide sequence ID" value="NZ_JBHTBR010000005.1"/>
</dbReference>
<gene>
    <name evidence="7" type="ORF">ACFQS8_12410</name>
</gene>
<feature type="compositionally biased region" description="Basic and acidic residues" evidence="5">
    <location>
        <begin position="484"/>
        <end position="495"/>
    </location>
</feature>
<evidence type="ECO:0000256" key="1">
    <source>
        <dbReference type="ARBA" id="ARBA00008779"/>
    </source>
</evidence>
<evidence type="ECO:0000259" key="6">
    <source>
        <dbReference type="Pfam" id="PF00884"/>
    </source>
</evidence>
<sequence length="495" mass="56705">MLLRGLSYRDIVFCIILTLSILTLSACEPRLPRETSEKEISKPNFVLIIADDISWDDIGAYGHTGIHTPNLDKMAQKGMVFNNAFLTASSCSPSRASIITGRYPHNTDAEELHWPLPAEQTTFSEKLKENGYWTVASGKWHLGPQVVDRFDLVDEIAYAAPDNASGGDTWPRLIKEAPEDRPFFMWFASWDAHRPFPEGELPHKHTEADLRIPVYYPETEMMKRNFLDYYDEIARFDMLVGNVVEALEDKGVADNTLILVMADNGRPYARDKTTMYDSGMKTPFIAYWPDQISQGAQSEALLSAIDIAPTILHLSGTDIPETVEGKSFHELFHSPEAAFREYAFSEKNWHDFTDHGRTVRSKDYRYIRNNYTDLPATPTADTVYDPIWEERVAMYEKGELTPLQQIPFIAPRPAEELYDLRSDPLQLSNLALNPDYQDVLVKYRQVLDNWMEETGDFIPTIRSLDEFDRSTGEYTPNRQRPRPSKMDMYGKHGAY</sequence>
<comment type="caution">
    <text evidence="7">The sequence shown here is derived from an EMBL/GenBank/DDBJ whole genome shotgun (WGS) entry which is preliminary data.</text>
</comment>
<name>A0ABW2IMP1_9PROT</name>
<dbReference type="PROSITE" id="PS51257">
    <property type="entry name" value="PROKAR_LIPOPROTEIN"/>
    <property type="match status" value="1"/>
</dbReference>
<evidence type="ECO:0000256" key="2">
    <source>
        <dbReference type="ARBA" id="ARBA00022723"/>
    </source>
</evidence>
<feature type="region of interest" description="Disordered" evidence="5">
    <location>
        <begin position="469"/>
        <end position="495"/>
    </location>
</feature>
<accession>A0ABW2IMP1</accession>
<dbReference type="Proteomes" id="UP001596492">
    <property type="component" value="Unassembled WGS sequence"/>
</dbReference>
<evidence type="ECO:0000256" key="4">
    <source>
        <dbReference type="ARBA" id="ARBA00022837"/>
    </source>
</evidence>
<keyword evidence="2" id="KW-0479">Metal-binding</keyword>
<dbReference type="CDD" id="cd16027">
    <property type="entry name" value="SGSH"/>
    <property type="match status" value="1"/>
</dbReference>
<dbReference type="InterPro" id="IPR024607">
    <property type="entry name" value="Sulfatase_CS"/>
</dbReference>
<dbReference type="InterPro" id="IPR000917">
    <property type="entry name" value="Sulfatase_N"/>
</dbReference>
<dbReference type="PANTHER" id="PTHR42693">
    <property type="entry name" value="ARYLSULFATASE FAMILY MEMBER"/>
    <property type="match status" value="1"/>
</dbReference>
<evidence type="ECO:0000313" key="8">
    <source>
        <dbReference type="Proteomes" id="UP001596492"/>
    </source>
</evidence>
<protein>
    <submittedName>
        <fullName evidence="7">Sulfatase</fullName>
    </submittedName>
</protein>
<organism evidence="7 8">
    <name type="scientific">Hirschia litorea</name>
    <dbReference type="NCBI Taxonomy" id="1199156"/>
    <lineage>
        <taxon>Bacteria</taxon>
        <taxon>Pseudomonadati</taxon>
        <taxon>Pseudomonadota</taxon>
        <taxon>Alphaproteobacteria</taxon>
        <taxon>Hyphomonadales</taxon>
        <taxon>Hyphomonadaceae</taxon>
        <taxon>Hirschia</taxon>
    </lineage>
</organism>
<feature type="domain" description="Sulfatase N-terminal" evidence="6">
    <location>
        <begin position="43"/>
        <end position="316"/>
    </location>
</feature>
<comment type="similarity">
    <text evidence="1">Belongs to the sulfatase family.</text>
</comment>
<dbReference type="PROSITE" id="PS00523">
    <property type="entry name" value="SULFATASE_1"/>
    <property type="match status" value="1"/>
</dbReference>
<evidence type="ECO:0000313" key="7">
    <source>
        <dbReference type="EMBL" id="MFC7292424.1"/>
    </source>
</evidence>
<evidence type="ECO:0000256" key="5">
    <source>
        <dbReference type="SAM" id="MobiDB-lite"/>
    </source>
</evidence>
<keyword evidence="4" id="KW-0106">Calcium</keyword>
<dbReference type="InterPro" id="IPR017850">
    <property type="entry name" value="Alkaline_phosphatase_core_sf"/>
</dbReference>
<dbReference type="PROSITE" id="PS00149">
    <property type="entry name" value="SULFATASE_2"/>
    <property type="match status" value="1"/>
</dbReference>
<keyword evidence="3" id="KW-0378">Hydrolase</keyword>
<dbReference type="InterPro" id="IPR050738">
    <property type="entry name" value="Sulfatase"/>
</dbReference>
<dbReference type="EMBL" id="JBHTBR010000005">
    <property type="protein sequence ID" value="MFC7292424.1"/>
    <property type="molecule type" value="Genomic_DNA"/>
</dbReference>
<dbReference type="PANTHER" id="PTHR42693:SF53">
    <property type="entry name" value="ENDO-4-O-SULFATASE"/>
    <property type="match status" value="1"/>
</dbReference>
<reference evidence="8" key="1">
    <citation type="journal article" date="2019" name="Int. J. Syst. Evol. Microbiol.">
        <title>The Global Catalogue of Microorganisms (GCM) 10K type strain sequencing project: providing services to taxonomists for standard genome sequencing and annotation.</title>
        <authorList>
            <consortium name="The Broad Institute Genomics Platform"/>
            <consortium name="The Broad Institute Genome Sequencing Center for Infectious Disease"/>
            <person name="Wu L."/>
            <person name="Ma J."/>
        </authorList>
    </citation>
    <scope>NUCLEOTIDE SEQUENCE [LARGE SCALE GENOMIC DNA]</scope>
    <source>
        <strain evidence="8">CCUG 51308</strain>
    </source>
</reference>
<dbReference type="Pfam" id="PF00884">
    <property type="entry name" value="Sulfatase"/>
    <property type="match status" value="1"/>
</dbReference>
<dbReference type="Gene3D" id="3.40.720.10">
    <property type="entry name" value="Alkaline Phosphatase, subunit A"/>
    <property type="match status" value="1"/>
</dbReference>
<proteinExistence type="inferred from homology"/>